<accession>U4UE82</accession>
<dbReference type="Proteomes" id="UP000030742">
    <property type="component" value="Unassembled WGS sequence"/>
</dbReference>
<dbReference type="PANTHER" id="PTHR21301">
    <property type="entry name" value="REVERSE TRANSCRIPTASE"/>
    <property type="match status" value="1"/>
</dbReference>
<protein>
    <recommendedName>
        <fullName evidence="1">Reverse transcriptase domain-containing protein</fullName>
    </recommendedName>
</protein>
<dbReference type="AlphaFoldDB" id="U4UE82"/>
<dbReference type="PROSITE" id="PS50878">
    <property type="entry name" value="RT_POL"/>
    <property type="match status" value="1"/>
</dbReference>
<dbReference type="EMBL" id="KB632109">
    <property type="protein sequence ID" value="ERL88891.1"/>
    <property type="molecule type" value="Genomic_DNA"/>
</dbReference>
<evidence type="ECO:0000259" key="1">
    <source>
        <dbReference type="PROSITE" id="PS50878"/>
    </source>
</evidence>
<feature type="non-terminal residue" evidence="2">
    <location>
        <position position="103"/>
    </location>
</feature>
<dbReference type="InterPro" id="IPR000477">
    <property type="entry name" value="RT_dom"/>
</dbReference>
<feature type="domain" description="Reverse transcriptase" evidence="1">
    <location>
        <begin position="1"/>
        <end position="95"/>
    </location>
</feature>
<proteinExistence type="predicted"/>
<evidence type="ECO:0000313" key="3">
    <source>
        <dbReference type="Proteomes" id="UP000030742"/>
    </source>
</evidence>
<dbReference type="PANTHER" id="PTHR21301:SF11">
    <property type="entry name" value="GIY-YIG DOMAIN-CONTAINING PROTEIN"/>
    <property type="match status" value="1"/>
</dbReference>
<sequence length="103" mass="12001">MGSPLSPVIANYFMETFKKNALDTAMRKLKCWFRYVDDTFVVWGHGLTELEDFLRHLNSINPKIQFTMEVEKDGRLPFLNVLVTRKANGKLAHTVYRKPTHTD</sequence>
<name>U4UE82_DENPD</name>
<dbReference type="OrthoDB" id="10018421at2759"/>
<organism evidence="2 3">
    <name type="scientific">Dendroctonus ponderosae</name>
    <name type="common">Mountain pine beetle</name>
    <dbReference type="NCBI Taxonomy" id="77166"/>
    <lineage>
        <taxon>Eukaryota</taxon>
        <taxon>Metazoa</taxon>
        <taxon>Ecdysozoa</taxon>
        <taxon>Arthropoda</taxon>
        <taxon>Hexapoda</taxon>
        <taxon>Insecta</taxon>
        <taxon>Pterygota</taxon>
        <taxon>Neoptera</taxon>
        <taxon>Endopterygota</taxon>
        <taxon>Coleoptera</taxon>
        <taxon>Polyphaga</taxon>
        <taxon>Cucujiformia</taxon>
        <taxon>Curculionidae</taxon>
        <taxon>Scolytinae</taxon>
        <taxon>Dendroctonus</taxon>
    </lineage>
</organism>
<dbReference type="CDD" id="cd00304">
    <property type="entry name" value="RT_like"/>
    <property type="match status" value="1"/>
</dbReference>
<gene>
    <name evidence="2" type="ORF">D910_06272</name>
</gene>
<reference evidence="2 3" key="1">
    <citation type="journal article" date="2013" name="Genome Biol.">
        <title>Draft genome of the mountain pine beetle, Dendroctonus ponderosae Hopkins, a major forest pest.</title>
        <authorList>
            <person name="Keeling C.I."/>
            <person name="Yuen M.M."/>
            <person name="Liao N.Y."/>
            <person name="Docking T.R."/>
            <person name="Chan S.K."/>
            <person name="Taylor G.A."/>
            <person name="Palmquist D.L."/>
            <person name="Jackman S.D."/>
            <person name="Nguyen A."/>
            <person name="Li M."/>
            <person name="Henderson H."/>
            <person name="Janes J.K."/>
            <person name="Zhao Y."/>
            <person name="Pandoh P."/>
            <person name="Moore R."/>
            <person name="Sperling F.A."/>
            <person name="Huber D.P."/>
            <person name="Birol I."/>
            <person name="Jones S.J."/>
            <person name="Bohlmann J."/>
        </authorList>
    </citation>
    <scope>NUCLEOTIDE SEQUENCE</scope>
</reference>
<evidence type="ECO:0000313" key="2">
    <source>
        <dbReference type="EMBL" id="ERL88891.1"/>
    </source>
</evidence>